<keyword evidence="1" id="KW-0548">Nucleotidyltransferase</keyword>
<dbReference type="Gene3D" id="3.90.176.10">
    <property type="entry name" value="Toxin ADP-ribosyltransferase, Chain A, domain 1"/>
    <property type="match status" value="1"/>
</dbReference>
<dbReference type="HAMAP" id="MF_04142">
    <property type="entry name" value="MODB_T4"/>
    <property type="match status" value="1"/>
</dbReference>
<gene>
    <name evidence="1" type="primary">modB</name>
</gene>
<dbReference type="EC" id="2.4.2.31" evidence="1"/>
<proteinExistence type="inferred from homology"/>
<dbReference type="GO" id="GO:0016779">
    <property type="term" value="F:nucleotidyltransferase activity"/>
    <property type="evidence" value="ECO:0007669"/>
    <property type="project" value="UniProtKB-KW"/>
</dbReference>
<dbReference type="Proteomes" id="UP000225148">
    <property type="component" value="Segment"/>
</dbReference>
<keyword evidence="1" id="KW-0328">Glycosyltransferase</keyword>
<comment type="subcellular location">
    <subcellularLocation>
        <location evidence="1">Virion</location>
    </subcellularLocation>
    <text evidence="1">This protein is injected from the virion into the bacterial cell.</text>
</comment>
<evidence type="ECO:0000256" key="1">
    <source>
        <dbReference type="HAMAP-Rule" id="MF_04142"/>
    </source>
</evidence>
<keyword evidence="1" id="KW-0808">Transferase</keyword>
<evidence type="ECO:0000313" key="2">
    <source>
        <dbReference type="EMBL" id="ARW57442.1"/>
    </source>
</evidence>
<feature type="binding site" evidence="1">
    <location>
        <position position="66"/>
    </location>
    <ligand>
        <name>NAD(+)</name>
        <dbReference type="ChEBI" id="CHEBI:57540"/>
    </ligand>
</feature>
<sequence>MLYQTVEYTEENQAYYEELVNSMFSDYEQSLLWQCMNDKTCSNLHKDLSKVVSRHLSEHVPVELYRGISKTTLYQIQDLAVGETFELNRVTSFSSDFATARQFAGTYCYGTRVIFSLRNAVKAFNYQEHMMNILLAAPESEFMYNESYADNDERGDKLDMVNGEDEWMLPIGTRLRIVNIEDVQNDPLAPAYVMYHLEIVSI</sequence>
<dbReference type="GO" id="GO:0106274">
    <property type="term" value="F:NAD+-protein-arginine ADP-ribosyltransferase activity"/>
    <property type="evidence" value="ECO:0007669"/>
    <property type="project" value="UniProtKB-UniRule"/>
</dbReference>
<accession>A0A1Z1LXB0</accession>
<comment type="catalytic activity">
    <reaction evidence="1">
        <text>L-arginyl-[protein] + NAD(+) = N(omega)-(ADP-D-ribosyl)-L-arginyl-[protein] + nicotinamide + H(+)</text>
        <dbReference type="Rhea" id="RHEA:19149"/>
        <dbReference type="Rhea" id="RHEA-COMP:10532"/>
        <dbReference type="Rhea" id="RHEA-COMP:15087"/>
        <dbReference type="ChEBI" id="CHEBI:15378"/>
        <dbReference type="ChEBI" id="CHEBI:17154"/>
        <dbReference type="ChEBI" id="CHEBI:29965"/>
        <dbReference type="ChEBI" id="CHEBI:57540"/>
        <dbReference type="ChEBI" id="CHEBI:142554"/>
        <dbReference type="EC" id="2.4.2.31"/>
    </reaction>
</comment>
<keyword evidence="1" id="KW-0946">Virion</keyword>
<dbReference type="GO" id="GO:0044423">
    <property type="term" value="C:virion component"/>
    <property type="evidence" value="ECO:0007669"/>
    <property type="project" value="UniProtKB-UniRule"/>
</dbReference>
<name>A0A1Z1LXB0_9CAUD</name>
<evidence type="ECO:0000313" key="3">
    <source>
        <dbReference type="Proteomes" id="UP000225148"/>
    </source>
</evidence>
<dbReference type="InterPro" id="IPR043662">
    <property type="entry name" value="ModB-like"/>
</dbReference>
<organism evidence="2 3">
    <name type="scientific">Serratia phage CHI14</name>
    <dbReference type="NCBI Taxonomy" id="2006941"/>
    <lineage>
        <taxon>Viruses</taxon>
        <taxon>Duplodnaviria</taxon>
        <taxon>Heunggongvirae</taxon>
        <taxon>Uroviricota</taxon>
        <taxon>Caudoviricetes</taxon>
        <taxon>Pantevenvirales</taxon>
        <taxon>Straboviridae</taxon>
        <taxon>Tevenvirinae</taxon>
        <taxon>Winklervirus</taxon>
        <taxon>Winklervirus chi14</taxon>
    </lineage>
</organism>
<feature type="active site" evidence="1">
    <location>
        <position position="166"/>
    </location>
</feature>
<protein>
    <recommendedName>
        <fullName evidence="1">NAD--protein ADP-ribosyltransferase modB</fullName>
        <ecNumber evidence="1">2.4.2.31</ecNumber>
    </recommendedName>
</protein>
<dbReference type="OrthoDB" id="9263at10239"/>
<keyword evidence="3" id="KW-1185">Reference proteome</keyword>
<dbReference type="EMBL" id="MF036690">
    <property type="protein sequence ID" value="ARW57442.1"/>
    <property type="molecule type" value="Genomic_DNA"/>
</dbReference>
<reference evidence="2 3" key="1">
    <citation type="submission" date="2017-04" db="EMBL/GenBank/DDBJ databases">
        <title>Environmental T4-family bacteriophages evolve to escape abortive infection via multiple routes in a bacterial host employing altruistic suicide through Type III toxin-antitoxin systems.</title>
        <authorList>
            <person name="Chen B."/>
            <person name="Salmond G.P.C."/>
            <person name="Akusobi C."/>
            <person name="Fang X."/>
        </authorList>
    </citation>
    <scope>NUCLEOTIDE SEQUENCE [LARGE SCALE GENOMIC DNA]</scope>
</reference>
<comment type="similarity">
    <text evidence="1">Belongs to the Tevenvirinae NAD--protein ADP-ribosyltransferase modA family.</text>
</comment>
<comment type="function">
    <text evidence="1">ADP-ribosyltransferase that regulates transcription by ADP-ribosylation of host ribosomal protein S1. Additional identified targets include proteins involved in either translation or cellular metabolism such as elongation factor-Tu or trigger factor. Also reprograms the host's gene-expression system by RNAylating host ribosomal protein S1. ModB can attach NAD-capped RNAs to target proteins post-transcriptionally resulting in covalent RNA-protein conjugates.</text>
</comment>